<comment type="caution">
    <text evidence="2">The sequence shown here is derived from an EMBL/GenBank/DDBJ whole genome shotgun (WGS) entry which is preliminary data.</text>
</comment>
<dbReference type="PANTHER" id="PTHR21666:SF289">
    <property type="entry name" value="L-ALA--D-GLU ENDOPEPTIDASE"/>
    <property type="match status" value="1"/>
</dbReference>
<organism evidence="2 3">
    <name type="scientific">Sphingomonas quercus</name>
    <dbReference type="NCBI Taxonomy" id="2842451"/>
    <lineage>
        <taxon>Bacteria</taxon>
        <taxon>Pseudomonadati</taxon>
        <taxon>Pseudomonadota</taxon>
        <taxon>Alphaproteobacteria</taxon>
        <taxon>Sphingomonadales</taxon>
        <taxon>Sphingomonadaceae</taxon>
        <taxon>Sphingomonas</taxon>
    </lineage>
</organism>
<evidence type="ECO:0000259" key="1">
    <source>
        <dbReference type="Pfam" id="PF01551"/>
    </source>
</evidence>
<proteinExistence type="predicted"/>
<dbReference type="CDD" id="cd12797">
    <property type="entry name" value="M23_peptidase"/>
    <property type="match status" value="1"/>
</dbReference>
<reference evidence="2 3" key="1">
    <citation type="submission" date="2021-06" db="EMBL/GenBank/DDBJ databases">
        <title>Sphingomonas sp. XMGL2, whole genome shotgun sequencing project.</title>
        <authorList>
            <person name="Zhao G."/>
            <person name="Shen L."/>
        </authorList>
    </citation>
    <scope>NUCLEOTIDE SEQUENCE [LARGE SCALE GENOMIC DNA]</scope>
    <source>
        <strain evidence="2 3">XMGL2</strain>
    </source>
</reference>
<dbReference type="Proteomes" id="UP000776276">
    <property type="component" value="Unassembled WGS sequence"/>
</dbReference>
<protein>
    <submittedName>
        <fullName evidence="2">M23 family metallopeptidase</fullName>
    </submittedName>
</protein>
<feature type="domain" description="M23ase beta-sheet core" evidence="1">
    <location>
        <begin position="344"/>
        <end position="439"/>
    </location>
</feature>
<dbReference type="InterPro" id="IPR050570">
    <property type="entry name" value="Cell_wall_metabolism_enzyme"/>
</dbReference>
<accession>A0ABS6BLC4</accession>
<evidence type="ECO:0000313" key="2">
    <source>
        <dbReference type="EMBL" id="MBU3078025.1"/>
    </source>
</evidence>
<name>A0ABS6BLC4_9SPHN</name>
<dbReference type="PANTHER" id="PTHR21666">
    <property type="entry name" value="PEPTIDASE-RELATED"/>
    <property type="match status" value="1"/>
</dbReference>
<dbReference type="Pfam" id="PF01551">
    <property type="entry name" value="Peptidase_M23"/>
    <property type="match status" value="1"/>
</dbReference>
<dbReference type="EMBL" id="JAHKRT010000004">
    <property type="protein sequence ID" value="MBU3078025.1"/>
    <property type="molecule type" value="Genomic_DNA"/>
</dbReference>
<sequence>MLPQFHNGTAPAPARPLRARLDDFDLLVDLGADIGSRTWWRGFATCLGLCGAALSFAPGLPALEMPGGATLGEAQYQEMRADGIAPLAYGADTGRRAGATRAVEPLADTPERPSIDLTATLGRGDGFARTLERVGVSADEANAVVKMVSGAVALGQVKPGTRVELTLGRRPNKNVARPLDHLAFRAAFDMRLGIERENGALALRKMPIAVDNTPLRVQGRVGSSLYRAARAAGAPAGAVEAYIKALASRVSMNAIGADSRFDLIVAQRRAATGEVETGGILMAGLDRGKTTLRMMKWNDADGRESWFDATGTGETKGAMKMPVTGGHTTSSFGMRRHPLLKFSRMHKGMDIGAPMGAPIYAATDGLVKFAGWHGGHGNYVMIGHADGMATAYAHMSRIVARPGQHVRMGQVIGYVGSTGLSTGPHLHYEVYKGGVAINPATMKFQTTLRLAGGELARFKARLSGLLATRIGGGETKSAAKASAAEAAGD</sequence>
<keyword evidence="3" id="KW-1185">Reference proteome</keyword>
<dbReference type="InterPro" id="IPR016047">
    <property type="entry name" value="M23ase_b-sheet_dom"/>
</dbReference>
<gene>
    <name evidence="2" type="ORF">KOF26_09120</name>
</gene>
<evidence type="ECO:0000313" key="3">
    <source>
        <dbReference type="Proteomes" id="UP000776276"/>
    </source>
</evidence>